<accession>A0ABS6HA48</accession>
<sequence>MTQAQTDSVNPTPDEQAARHAAIHAATLTLDTHVDIPWPNTPDPATPTARRVDYPKMQAGGLKSVVFIAYVPQGRLTAEGHAAAGARAEAMLRAIAATAGETPMRRRLCTTPDELEACAADGSLAILLGVENGYAMGEDLSRLALWRQLGAIYLTVTHDGHNALSDAARPRADLGDGPSLHGGLSALGRQAIAEMNRVGLIVDVSHVARSAMLQAAELSRTPVVATHACCRSLRDHPRNLDDEQLDALRDVGGLVQITAVPAFLVNPGPDGAFRASIADYADHVDYAVRRIGIDHVGLSSDFDGGGGVEGWQDASTTGALSAELLRRGYGARELDLLWSGNFRRVWRATLRAAG</sequence>
<dbReference type="PANTHER" id="PTHR10443">
    <property type="entry name" value="MICROSOMAL DIPEPTIDASE"/>
    <property type="match status" value="1"/>
</dbReference>
<organism evidence="1 2">
    <name type="scientific">Falsiroseomonas oleicola</name>
    <dbReference type="NCBI Taxonomy" id="2801474"/>
    <lineage>
        <taxon>Bacteria</taxon>
        <taxon>Pseudomonadati</taxon>
        <taxon>Pseudomonadota</taxon>
        <taxon>Alphaproteobacteria</taxon>
        <taxon>Acetobacterales</taxon>
        <taxon>Roseomonadaceae</taxon>
        <taxon>Falsiroseomonas</taxon>
    </lineage>
</organism>
<dbReference type="Proteomes" id="UP000689967">
    <property type="component" value="Unassembled WGS sequence"/>
</dbReference>
<reference evidence="1 2" key="1">
    <citation type="submission" date="2021-01" db="EMBL/GenBank/DDBJ databases">
        <title>Roseomonas sp. nov, a bacterium isolated from an oil production mixture in Yumen Oilfield.</title>
        <authorList>
            <person name="Wu D."/>
        </authorList>
    </citation>
    <scope>NUCLEOTIDE SEQUENCE [LARGE SCALE GENOMIC DNA]</scope>
    <source>
        <strain evidence="1 2">ROY-5-3</strain>
    </source>
</reference>
<dbReference type="PANTHER" id="PTHR10443:SF12">
    <property type="entry name" value="DIPEPTIDASE"/>
    <property type="match status" value="1"/>
</dbReference>
<dbReference type="EMBL" id="JAERQM010000004">
    <property type="protein sequence ID" value="MBU8545309.1"/>
    <property type="molecule type" value="Genomic_DNA"/>
</dbReference>
<evidence type="ECO:0000313" key="2">
    <source>
        <dbReference type="Proteomes" id="UP000689967"/>
    </source>
</evidence>
<comment type="caution">
    <text evidence="1">The sequence shown here is derived from an EMBL/GenBank/DDBJ whole genome shotgun (WGS) entry which is preliminary data.</text>
</comment>
<dbReference type="RefSeq" id="WP_216877209.1">
    <property type="nucleotide sequence ID" value="NZ_JAERQM010000004.1"/>
</dbReference>
<dbReference type="CDD" id="cd01301">
    <property type="entry name" value="rDP_like"/>
    <property type="match status" value="1"/>
</dbReference>
<dbReference type="InterPro" id="IPR008257">
    <property type="entry name" value="Pept_M19"/>
</dbReference>
<gene>
    <name evidence="1" type="ORF">JJQ90_16420</name>
</gene>
<name>A0ABS6HA48_9PROT</name>
<evidence type="ECO:0000313" key="1">
    <source>
        <dbReference type="EMBL" id="MBU8545309.1"/>
    </source>
</evidence>
<protein>
    <submittedName>
        <fullName evidence="1">Dipeptidase</fullName>
    </submittedName>
</protein>
<keyword evidence="2" id="KW-1185">Reference proteome</keyword>
<dbReference type="Pfam" id="PF01244">
    <property type="entry name" value="Peptidase_M19"/>
    <property type="match status" value="1"/>
</dbReference>
<dbReference type="PROSITE" id="PS51365">
    <property type="entry name" value="RENAL_DIPEPTIDASE_2"/>
    <property type="match status" value="1"/>
</dbReference>
<proteinExistence type="predicted"/>